<dbReference type="InParanoid" id="K5VRR4"/>
<organism evidence="2 3">
    <name type="scientific">Phanerochaete carnosa (strain HHB-10118-sp)</name>
    <name type="common">White-rot fungus</name>
    <name type="synonym">Peniophora carnosa</name>
    <dbReference type="NCBI Taxonomy" id="650164"/>
    <lineage>
        <taxon>Eukaryota</taxon>
        <taxon>Fungi</taxon>
        <taxon>Dikarya</taxon>
        <taxon>Basidiomycota</taxon>
        <taxon>Agaricomycotina</taxon>
        <taxon>Agaricomycetes</taxon>
        <taxon>Polyporales</taxon>
        <taxon>Phanerochaetaceae</taxon>
        <taxon>Phanerochaete</taxon>
    </lineage>
</organism>
<feature type="compositionally biased region" description="Low complexity" evidence="1">
    <location>
        <begin position="10"/>
        <end position="20"/>
    </location>
</feature>
<evidence type="ECO:0000256" key="1">
    <source>
        <dbReference type="SAM" id="MobiDB-lite"/>
    </source>
</evidence>
<evidence type="ECO:0000313" key="2">
    <source>
        <dbReference type="EMBL" id="EKM49450.1"/>
    </source>
</evidence>
<dbReference type="PANTHER" id="PTHR46579">
    <property type="entry name" value="F5/8 TYPE C DOMAIN-CONTAINING PROTEIN-RELATED"/>
    <property type="match status" value="1"/>
</dbReference>
<dbReference type="GeneID" id="18919802"/>
<sequence>MPQSSIPHVSTQAATTRRTRSSVEAAHIGFLETMTTNLVTRRATIATVDREELIFAFPPNPYEKITIPLRLSSEVNTGPYSLEFGRAANREVLEYEMWLAAAMSQLGNVKSARPAVESRMAELVLEVQSGLDAVEMLKQDEWQRRCDLQARARGYLKEGKVPVIDTSPYFVRPSIAEDNLSLFAQLIAATLFLLCNLSIARCSFILMSLRHYASMALHEANLPLDLFGPAASDVPHDVRTIVDGLNLRPSAVGFCCCPKCFCCYPIDDFPEFCIHQEAHDTPQCGKVLRRVMKNKIYPTRRYLHHDLKQWVGRLMRRPNMETLLDRDVFDTGAKPGEMRDIWNGEVLRQFQGDNKKSFIDGPKGEGRLVFALNMDAFHPFQNLAHGATNSSTAIYLIMSFGSHGSTHFCPYCNLTIRDLDNLDMATWPPGVTREEFVTCANQWKGASLSERNRLFEHHGIWYTELLRLSYWDPVKFVVIDSMHALLLGNLKTHCRGYWSMDVKVDDKAVDQKPPRRDPNPDAFEMKQAWELMCNGTKDEIGKLKDKVLKQLCKDVHLRSGAKRNGLLVGLHKYRQDQGWLREDGLLIHPHPPKPKRKDPVTEEEIEYARHEFDVTPSIKAVSSKLRKEVVVRLAESLADSHSQLAEEFSGRSLQSMTKSEITEVLSTYRDSISSVHSLPTATARPKAVLGTNNLSIVHEDIAATILPSWIGRVPGNLGSASHRTLSADEWRTACTVHLVTFTVRLWGAASSSRNERTMLENFMPLVRATKLAHMRIQTASRIEEYLQSMKLYLDGVIRLYPSMSLMPSHHLSLHFPRFLCLFGPVHAWRCFPFERYNHVLQQVNKNGKSGELEITMFENFCAGQEIRALMGSEMLPEPIMRCMGPEFERVFGKDSRGTLLNDMLAFREEAQFELQNTTDYTRLGRDLEANLRQLLWQDGLIITQARTILGEDVLLQQSITRRGVRFCSKSSSVGDSQVVFGDLSTEAWAAGNIREIIVWPCQLQGEQVEYHFYAIIEVLHQLSAEHAALDPYRAYCPSAGRPLLQAEYCQVNQLSRHHLSLRLHPPAYWTHRHTSGLCSRLAIRSSKGLFRSLTK</sequence>
<dbReference type="RefSeq" id="XP_007401985.1">
    <property type="nucleotide sequence ID" value="XM_007401923.1"/>
</dbReference>
<evidence type="ECO:0000313" key="3">
    <source>
        <dbReference type="Proteomes" id="UP000008370"/>
    </source>
</evidence>
<dbReference type="AlphaFoldDB" id="K5VRR4"/>
<dbReference type="OrthoDB" id="3269001at2759"/>
<name>K5VRR4_PHACS</name>
<protein>
    <recommendedName>
        <fullName evidence="4">SAP domain-containing protein</fullName>
    </recommendedName>
</protein>
<dbReference type="STRING" id="650164.K5VRR4"/>
<dbReference type="EMBL" id="JH930481">
    <property type="protein sequence ID" value="EKM49450.1"/>
    <property type="molecule type" value="Genomic_DNA"/>
</dbReference>
<accession>K5VRR4</accession>
<reference evidence="2 3" key="1">
    <citation type="journal article" date="2012" name="BMC Genomics">
        <title>Comparative genomics of the white-rot fungi, Phanerochaete carnosa and P. chrysosporium, to elucidate the genetic basis of the distinct wood types they colonize.</title>
        <authorList>
            <person name="Suzuki H."/>
            <person name="MacDonald J."/>
            <person name="Syed K."/>
            <person name="Salamov A."/>
            <person name="Hori C."/>
            <person name="Aerts A."/>
            <person name="Henrissat B."/>
            <person name="Wiebenga A."/>
            <person name="vanKuyk P.A."/>
            <person name="Barry K."/>
            <person name="Lindquist E."/>
            <person name="LaButti K."/>
            <person name="Lapidus A."/>
            <person name="Lucas S."/>
            <person name="Coutinho P."/>
            <person name="Gong Y."/>
            <person name="Samejima M."/>
            <person name="Mahadevan R."/>
            <person name="Abou-Zaid M."/>
            <person name="de Vries R.P."/>
            <person name="Igarashi K."/>
            <person name="Yadav J.S."/>
            <person name="Grigoriev I.V."/>
            <person name="Master E.R."/>
        </authorList>
    </citation>
    <scope>NUCLEOTIDE SEQUENCE [LARGE SCALE GENOMIC DNA]</scope>
    <source>
        <strain evidence="2 3">HHB-10118-sp</strain>
    </source>
</reference>
<keyword evidence="3" id="KW-1185">Reference proteome</keyword>
<evidence type="ECO:0008006" key="4">
    <source>
        <dbReference type="Google" id="ProtNLM"/>
    </source>
</evidence>
<feature type="region of interest" description="Disordered" evidence="1">
    <location>
        <begin position="1"/>
        <end position="20"/>
    </location>
</feature>
<proteinExistence type="predicted"/>
<gene>
    <name evidence="2" type="ORF">PHACADRAFT_33492</name>
</gene>
<dbReference type="PANTHER" id="PTHR46579:SF1">
    <property type="entry name" value="F5_8 TYPE C DOMAIN-CONTAINING PROTEIN"/>
    <property type="match status" value="1"/>
</dbReference>
<dbReference type="HOGENOM" id="CLU_002101_0_0_1"/>
<dbReference type="Proteomes" id="UP000008370">
    <property type="component" value="Unassembled WGS sequence"/>
</dbReference>
<dbReference type="KEGG" id="pco:PHACADRAFT_33492"/>